<evidence type="ECO:0000313" key="1">
    <source>
        <dbReference type="EMBL" id="KAF2796302.1"/>
    </source>
</evidence>
<gene>
    <name evidence="1" type="ORF">K505DRAFT_323401</name>
</gene>
<sequence length="199" mass="22310">MCPAIQLDMSKDYTKPPKAHHAADITTAIYQGETCNPLVCLAIIRVAQANLPFINFSSALNHLTNLSPADPFPQLPKEPTFVDDIAHMPRAGDKIIKTLFIPGYYTDGRHALGYYVRLTKYKTSILFTPCTEANLQQLGLVATFEGDTGAWEDAVIATNKGTWKDKEDESFSWTILFNWVAVCWKDRLRLIMGGKESPW</sequence>
<name>A0A6A6XIS3_9PLEO</name>
<dbReference type="OrthoDB" id="3784214at2759"/>
<dbReference type="EMBL" id="MU001834">
    <property type="protein sequence ID" value="KAF2796302.1"/>
    <property type="molecule type" value="Genomic_DNA"/>
</dbReference>
<organism evidence="1 2">
    <name type="scientific">Melanomma pulvis-pyrius CBS 109.77</name>
    <dbReference type="NCBI Taxonomy" id="1314802"/>
    <lineage>
        <taxon>Eukaryota</taxon>
        <taxon>Fungi</taxon>
        <taxon>Dikarya</taxon>
        <taxon>Ascomycota</taxon>
        <taxon>Pezizomycotina</taxon>
        <taxon>Dothideomycetes</taxon>
        <taxon>Pleosporomycetidae</taxon>
        <taxon>Pleosporales</taxon>
        <taxon>Melanommataceae</taxon>
        <taxon>Melanomma</taxon>
    </lineage>
</organism>
<dbReference type="Proteomes" id="UP000799757">
    <property type="component" value="Unassembled WGS sequence"/>
</dbReference>
<reference evidence="1" key="1">
    <citation type="journal article" date="2020" name="Stud. Mycol.">
        <title>101 Dothideomycetes genomes: a test case for predicting lifestyles and emergence of pathogens.</title>
        <authorList>
            <person name="Haridas S."/>
            <person name="Albert R."/>
            <person name="Binder M."/>
            <person name="Bloem J."/>
            <person name="Labutti K."/>
            <person name="Salamov A."/>
            <person name="Andreopoulos B."/>
            <person name="Baker S."/>
            <person name="Barry K."/>
            <person name="Bills G."/>
            <person name="Bluhm B."/>
            <person name="Cannon C."/>
            <person name="Castanera R."/>
            <person name="Culley D."/>
            <person name="Daum C."/>
            <person name="Ezra D."/>
            <person name="Gonzalez J."/>
            <person name="Henrissat B."/>
            <person name="Kuo A."/>
            <person name="Liang C."/>
            <person name="Lipzen A."/>
            <person name="Lutzoni F."/>
            <person name="Magnuson J."/>
            <person name="Mondo S."/>
            <person name="Nolan M."/>
            <person name="Ohm R."/>
            <person name="Pangilinan J."/>
            <person name="Park H.-J."/>
            <person name="Ramirez L."/>
            <person name="Alfaro M."/>
            <person name="Sun H."/>
            <person name="Tritt A."/>
            <person name="Yoshinaga Y."/>
            <person name="Zwiers L.-H."/>
            <person name="Turgeon B."/>
            <person name="Goodwin S."/>
            <person name="Spatafora J."/>
            <person name="Crous P."/>
            <person name="Grigoriev I."/>
        </authorList>
    </citation>
    <scope>NUCLEOTIDE SEQUENCE</scope>
    <source>
        <strain evidence="1">CBS 109.77</strain>
    </source>
</reference>
<accession>A0A6A6XIS3</accession>
<dbReference type="AlphaFoldDB" id="A0A6A6XIS3"/>
<proteinExistence type="predicted"/>
<keyword evidence="2" id="KW-1185">Reference proteome</keyword>
<protein>
    <submittedName>
        <fullName evidence="1">Uncharacterized protein</fullName>
    </submittedName>
</protein>
<evidence type="ECO:0000313" key="2">
    <source>
        <dbReference type="Proteomes" id="UP000799757"/>
    </source>
</evidence>